<proteinExistence type="predicted"/>
<accession>A0ABT6J3F4</accession>
<protein>
    <recommendedName>
        <fullName evidence="3">Phage protein</fullName>
    </recommendedName>
</protein>
<evidence type="ECO:0008006" key="3">
    <source>
        <dbReference type="Google" id="ProtNLM"/>
    </source>
</evidence>
<reference evidence="1 2" key="1">
    <citation type="submission" date="2023-03" db="EMBL/GenBank/DDBJ databases">
        <title>Bacterial isolates from washroom surfaces on a university campus.</title>
        <authorList>
            <person name="Holman D.B."/>
            <person name="Gzyl K.E."/>
            <person name="Taheri A.E."/>
        </authorList>
    </citation>
    <scope>NUCLEOTIDE SEQUENCE [LARGE SCALE GENOMIC DNA]</scope>
    <source>
        <strain evidence="1 2">RD01</strain>
    </source>
</reference>
<dbReference type="Proteomes" id="UP001159200">
    <property type="component" value="Unassembled WGS sequence"/>
</dbReference>
<evidence type="ECO:0000313" key="1">
    <source>
        <dbReference type="EMBL" id="MDH5159055.1"/>
    </source>
</evidence>
<sequence>MSKVNDVANSNFNKEELLYFFKEKDDFKYFLEQNNINTNSVLVSAILKLKRERKV</sequence>
<evidence type="ECO:0000313" key="2">
    <source>
        <dbReference type="Proteomes" id="UP001159200"/>
    </source>
</evidence>
<organism evidence="1 2">
    <name type="scientific">Staphylococcus cohnii</name>
    <dbReference type="NCBI Taxonomy" id="29382"/>
    <lineage>
        <taxon>Bacteria</taxon>
        <taxon>Bacillati</taxon>
        <taxon>Bacillota</taxon>
        <taxon>Bacilli</taxon>
        <taxon>Bacillales</taxon>
        <taxon>Staphylococcaceae</taxon>
        <taxon>Staphylococcus</taxon>
        <taxon>Staphylococcus cohnii species complex</taxon>
    </lineage>
</organism>
<gene>
    <name evidence="1" type="ORF">P5X59_12285</name>
</gene>
<keyword evidence="2" id="KW-1185">Reference proteome</keyword>
<name>A0ABT6J3F4_9STAP</name>
<dbReference type="EMBL" id="JAROYR010000026">
    <property type="protein sequence ID" value="MDH5159055.1"/>
    <property type="molecule type" value="Genomic_DNA"/>
</dbReference>
<dbReference type="RefSeq" id="WP_280562295.1">
    <property type="nucleotide sequence ID" value="NZ_JAROYJ010000013.1"/>
</dbReference>
<comment type="caution">
    <text evidence="1">The sequence shown here is derived from an EMBL/GenBank/DDBJ whole genome shotgun (WGS) entry which is preliminary data.</text>
</comment>